<keyword evidence="7" id="KW-1185">Reference proteome</keyword>
<dbReference type="InterPro" id="IPR026992">
    <property type="entry name" value="DIOX_N"/>
</dbReference>
<dbReference type="InterPro" id="IPR005123">
    <property type="entry name" value="Oxoglu/Fe-dep_dioxygenase_dom"/>
</dbReference>
<dbReference type="PANTHER" id="PTHR47991">
    <property type="entry name" value="OXOGLUTARATE/IRON-DEPENDENT DIOXYGENASE"/>
    <property type="match status" value="1"/>
</dbReference>
<comment type="caution">
    <text evidence="6">The sequence shown here is derived from an EMBL/GenBank/DDBJ whole genome shotgun (WGS) entry which is preliminary data.</text>
</comment>
<evidence type="ECO:0000256" key="4">
    <source>
        <dbReference type="RuleBase" id="RU003682"/>
    </source>
</evidence>
<comment type="similarity">
    <text evidence="1 4">Belongs to the iron/ascorbate-dependent oxidoreductase family.</text>
</comment>
<evidence type="ECO:0000313" key="7">
    <source>
        <dbReference type="Proteomes" id="UP001443914"/>
    </source>
</evidence>
<dbReference type="Gene3D" id="2.60.120.330">
    <property type="entry name" value="B-lactam Antibiotic, Isopenicillin N Synthase, Chain"/>
    <property type="match status" value="1"/>
</dbReference>
<evidence type="ECO:0000256" key="3">
    <source>
        <dbReference type="ARBA" id="ARBA00023004"/>
    </source>
</evidence>
<dbReference type="Proteomes" id="UP001443914">
    <property type="component" value="Unassembled WGS sequence"/>
</dbReference>
<dbReference type="InterPro" id="IPR050295">
    <property type="entry name" value="Plant_2OG-oxidoreductases"/>
</dbReference>
<dbReference type="Pfam" id="PF14226">
    <property type="entry name" value="DIOX_N"/>
    <property type="match status" value="1"/>
</dbReference>
<dbReference type="InterPro" id="IPR027443">
    <property type="entry name" value="IPNS-like_sf"/>
</dbReference>
<gene>
    <name evidence="6" type="ORF">RND81_10G159400</name>
</gene>
<evidence type="ECO:0000259" key="5">
    <source>
        <dbReference type="PROSITE" id="PS51471"/>
    </source>
</evidence>
<keyword evidence="3 4" id="KW-0408">Iron</keyword>
<proteinExistence type="inferred from homology"/>
<sequence>MASFKWANDPMPLSLTPKFIVPNENKPNLTIVSDLGDSIPTVDMGIDNEALINDISKACEEYGFFQLINHGISNKLCHNVLQVITDFFHLPYEVKVDLLSTTHMEDGKIFKYYIKDRETNEKIFMWSEAFFHSWDPIDDSYLQNLPCNPPSYREIVADYLKQVSSLIPKILCLISQALGLDKDYLQKRLGEKPRCTAQSNYYPPCPDPEQTLGLRDHTDIKIITVLLADEGVPGLQVQKDGKWFAVNPKPGALIVNVGDQLQVLSNDKYKSACHRVVNNKTTKRTTFGIFVGPEEHRKIGPIKELGGRPLYRDYTSQEFMLGFRNQEGQRRMVKECFRKTDEGESSNQTLFLTPAVVKFWRKGTKYIKKQCMTNFQVGRLHNNFIVKSIT</sequence>
<dbReference type="InterPro" id="IPR044861">
    <property type="entry name" value="IPNS-like_FE2OG_OXY"/>
</dbReference>
<keyword evidence="2 4" id="KW-0479">Metal-binding</keyword>
<evidence type="ECO:0000256" key="1">
    <source>
        <dbReference type="ARBA" id="ARBA00008056"/>
    </source>
</evidence>
<evidence type="ECO:0000313" key="6">
    <source>
        <dbReference type="EMBL" id="KAK9683706.1"/>
    </source>
</evidence>
<dbReference type="AlphaFoldDB" id="A0AAW1I2A3"/>
<dbReference type="PRINTS" id="PR00682">
    <property type="entry name" value="IPNSYNTHASE"/>
</dbReference>
<organism evidence="6 7">
    <name type="scientific">Saponaria officinalis</name>
    <name type="common">Common soapwort</name>
    <name type="synonym">Lychnis saponaria</name>
    <dbReference type="NCBI Taxonomy" id="3572"/>
    <lineage>
        <taxon>Eukaryota</taxon>
        <taxon>Viridiplantae</taxon>
        <taxon>Streptophyta</taxon>
        <taxon>Embryophyta</taxon>
        <taxon>Tracheophyta</taxon>
        <taxon>Spermatophyta</taxon>
        <taxon>Magnoliopsida</taxon>
        <taxon>eudicotyledons</taxon>
        <taxon>Gunneridae</taxon>
        <taxon>Pentapetalae</taxon>
        <taxon>Caryophyllales</taxon>
        <taxon>Caryophyllaceae</taxon>
        <taxon>Caryophylleae</taxon>
        <taxon>Saponaria</taxon>
    </lineage>
</organism>
<dbReference type="GO" id="GO:0016491">
    <property type="term" value="F:oxidoreductase activity"/>
    <property type="evidence" value="ECO:0007669"/>
    <property type="project" value="UniProtKB-KW"/>
</dbReference>
<name>A0AAW1I2A3_SAPOF</name>
<keyword evidence="4" id="KW-0560">Oxidoreductase</keyword>
<dbReference type="PROSITE" id="PS51471">
    <property type="entry name" value="FE2OG_OXY"/>
    <property type="match status" value="1"/>
</dbReference>
<dbReference type="Pfam" id="PF03171">
    <property type="entry name" value="2OG-FeII_Oxy"/>
    <property type="match status" value="1"/>
</dbReference>
<accession>A0AAW1I2A3</accession>
<feature type="domain" description="Fe2OG dioxygenase" evidence="5">
    <location>
        <begin position="193"/>
        <end position="293"/>
    </location>
</feature>
<dbReference type="SUPFAM" id="SSF51197">
    <property type="entry name" value="Clavaminate synthase-like"/>
    <property type="match status" value="1"/>
</dbReference>
<dbReference type="EMBL" id="JBDFQZ010000010">
    <property type="protein sequence ID" value="KAK9683706.1"/>
    <property type="molecule type" value="Genomic_DNA"/>
</dbReference>
<dbReference type="GO" id="GO:0046872">
    <property type="term" value="F:metal ion binding"/>
    <property type="evidence" value="ECO:0007669"/>
    <property type="project" value="UniProtKB-KW"/>
</dbReference>
<reference evidence="6" key="1">
    <citation type="submission" date="2024-03" db="EMBL/GenBank/DDBJ databases">
        <title>WGS assembly of Saponaria officinalis var. Norfolk2.</title>
        <authorList>
            <person name="Jenkins J."/>
            <person name="Shu S."/>
            <person name="Grimwood J."/>
            <person name="Barry K."/>
            <person name="Goodstein D."/>
            <person name="Schmutz J."/>
            <person name="Leebens-Mack J."/>
            <person name="Osbourn A."/>
        </authorList>
    </citation>
    <scope>NUCLEOTIDE SEQUENCE [LARGE SCALE GENOMIC DNA]</scope>
    <source>
        <strain evidence="6">JIC</strain>
    </source>
</reference>
<evidence type="ECO:0000256" key="2">
    <source>
        <dbReference type="ARBA" id="ARBA00022723"/>
    </source>
</evidence>
<protein>
    <recommendedName>
        <fullName evidence="5">Fe2OG dioxygenase domain-containing protein</fullName>
    </recommendedName>
</protein>